<evidence type="ECO:0000259" key="2">
    <source>
        <dbReference type="Pfam" id="PF13478"/>
    </source>
</evidence>
<dbReference type="NCBIfam" id="TIGR03309">
    <property type="entry name" value="matur_yqeB"/>
    <property type="match status" value="1"/>
</dbReference>
<feature type="domain" description="XdhC Rossmann" evidence="2">
    <location>
        <begin position="106"/>
        <end position="247"/>
    </location>
</feature>
<dbReference type="InterPro" id="IPR027051">
    <property type="entry name" value="XdhC_Rossmann_dom"/>
</dbReference>
<dbReference type="EMBL" id="CP045503">
    <property type="protein sequence ID" value="QPG58023.1"/>
    <property type="molecule type" value="Genomic_DNA"/>
</dbReference>
<reference evidence="3" key="1">
    <citation type="submission" date="2021-07" db="EMBL/GenBank/DDBJ databases">
        <title>Shewanella sp. YLB-07 whole genome sequence.</title>
        <authorList>
            <person name="Yu L."/>
        </authorList>
    </citation>
    <scope>NUCLEOTIDE SEQUENCE</scope>
    <source>
        <strain evidence="3">YLB-08</strain>
    </source>
</reference>
<evidence type="ECO:0000259" key="1">
    <source>
        <dbReference type="Pfam" id="PF02625"/>
    </source>
</evidence>
<proteinExistence type="predicted"/>
<dbReference type="Gene3D" id="3.40.50.720">
    <property type="entry name" value="NAD(P)-binding Rossmann-like Domain"/>
    <property type="match status" value="1"/>
</dbReference>
<name>A0ABX6V6J0_9GAMM</name>
<evidence type="ECO:0000313" key="4">
    <source>
        <dbReference type="Proteomes" id="UP000316416"/>
    </source>
</evidence>
<dbReference type="Pfam" id="PF13478">
    <property type="entry name" value="XdhC_C"/>
    <property type="match status" value="1"/>
</dbReference>
<dbReference type="RefSeq" id="WP_195873260.1">
    <property type="nucleotide sequence ID" value="NZ_CP045503.2"/>
</dbReference>
<dbReference type="PANTHER" id="PTHR30388:SF6">
    <property type="entry name" value="XANTHINE DEHYDROGENASE SUBUNIT A-RELATED"/>
    <property type="match status" value="1"/>
</dbReference>
<sequence length="530" mass="56221">MNIFAQAAQLESQNIPFAMANILETSGSAPRHQGQMIIKSDGKIIGTVGGGMIERFVIEQAIEAIALRAPRVVKGRMTRSGPDSMGMDCGGTMSVHIDVFGLRPALILVGAGHVNRAVAQAGHVLGFDITVADAYADSLAEGNFPEGTKLVLGDTMEDAIDQLSITEKSFVVIATNHQDKDAISKIVQQDAQYIGLMASKRKVQTLFNHLRKIGISDRKIEGVYSPVGFSIGAETPEEIAISVMGEVLKVKNAAAGGLMKDDSRINQKKLVMIRGAGDIATGVAIRLHNAGFKVVLTETAKPTVIRRSVSFAQCLFDGNVTVEGITASKATCCSTIHDILDQGMIPVLADEECCNADKLHPRFVVDAILAKRNLGTTKDLAPHTIALGPGFMAGVDCHAVIETNRGHDLGRIIYNGETTPNTGIPGNIAGFTHQRVLRAPNAGVMRCHVKLGDIVKEGDLIAQIGNTPVNAPLAGMVRGLLNEGLEVTEGFKIGDIDPRGDEADYLTVSDKARAIGGSVLEAMLHLDANS</sequence>
<keyword evidence="4" id="KW-1185">Reference proteome</keyword>
<dbReference type="PANTHER" id="PTHR30388">
    <property type="entry name" value="ALDEHYDE OXIDOREDUCTASE MOLYBDENUM COFACTOR ASSEMBLY PROTEIN"/>
    <property type="match status" value="1"/>
</dbReference>
<dbReference type="Proteomes" id="UP000316416">
    <property type="component" value="Chromosome"/>
</dbReference>
<gene>
    <name evidence="3" type="ORF">FM038_011590</name>
</gene>
<accession>A0ABX6V6J0</accession>
<dbReference type="Pfam" id="PF02625">
    <property type="entry name" value="XdhC_CoxI"/>
    <property type="match status" value="1"/>
</dbReference>
<evidence type="ECO:0000313" key="3">
    <source>
        <dbReference type="EMBL" id="QPG58023.1"/>
    </source>
</evidence>
<dbReference type="InterPro" id="IPR003777">
    <property type="entry name" value="XdhC_CoxI"/>
</dbReference>
<organism evidence="3 4">
    <name type="scientific">Shewanella eurypsychrophilus</name>
    <dbReference type="NCBI Taxonomy" id="2593656"/>
    <lineage>
        <taxon>Bacteria</taxon>
        <taxon>Pseudomonadati</taxon>
        <taxon>Pseudomonadota</taxon>
        <taxon>Gammaproteobacteria</taxon>
        <taxon>Alteromonadales</taxon>
        <taxon>Shewanellaceae</taxon>
        <taxon>Shewanella</taxon>
    </lineage>
</organism>
<protein>
    <submittedName>
        <fullName evidence="3">EF2563 family selenium-dependent molybdenum hydroxylase system protein</fullName>
    </submittedName>
</protein>
<dbReference type="Gene3D" id="3.40.630.10">
    <property type="entry name" value="Zn peptidases"/>
    <property type="match status" value="1"/>
</dbReference>
<dbReference type="InterPro" id="IPR017695">
    <property type="entry name" value="Se-dep_Mo_hydrolase_YqeB"/>
</dbReference>
<dbReference type="InterPro" id="IPR052698">
    <property type="entry name" value="MoCofactor_Util/Proc"/>
</dbReference>
<feature type="domain" description="XdhC- CoxI" evidence="1">
    <location>
        <begin position="12"/>
        <end position="73"/>
    </location>
</feature>